<proteinExistence type="predicted"/>
<dbReference type="EMBL" id="OCYS01000111">
    <property type="protein sequence ID" value="SON91364.1"/>
    <property type="molecule type" value="Genomic_DNA"/>
</dbReference>
<evidence type="ECO:0008006" key="3">
    <source>
        <dbReference type="Google" id="ProtNLM"/>
    </source>
</evidence>
<evidence type="ECO:0000313" key="1">
    <source>
        <dbReference type="EMBL" id="SON91364.1"/>
    </source>
</evidence>
<evidence type="ECO:0000313" key="2">
    <source>
        <dbReference type="Proteomes" id="UP000234166"/>
    </source>
</evidence>
<dbReference type="AlphaFoldDB" id="A0AB38E481"/>
<name>A0AB38E481_XANCH</name>
<dbReference type="Proteomes" id="UP000234166">
    <property type="component" value="Unassembled WGS sequence"/>
</dbReference>
<accession>A0AB38E481</accession>
<sequence>MSGLAVCRRTLTPTPLPGGEGLRFSLALGLSDPIPTCPLFRIPNLESPIPNLKSRFPIPDSRFPIPDSPFPALKSPAT</sequence>
<reference evidence="1 2" key="1">
    <citation type="submission" date="2017-10" db="EMBL/GenBank/DDBJ databases">
        <authorList>
            <person name="Regsiter A."/>
            <person name="William W."/>
        </authorList>
    </citation>
    <scope>NUCLEOTIDE SEQUENCE [LARGE SCALE GENOMIC DNA]</scope>
    <source>
        <strain evidence="1 2">CFBP7430</strain>
    </source>
</reference>
<protein>
    <recommendedName>
        <fullName evidence="3">Secreted protein</fullName>
    </recommendedName>
</protein>
<organism evidence="1 2">
    <name type="scientific">Xanthomonas campestris pv. phaseoli</name>
    <dbReference type="NCBI Taxonomy" id="317013"/>
    <lineage>
        <taxon>Bacteria</taxon>
        <taxon>Pseudomonadati</taxon>
        <taxon>Pseudomonadota</taxon>
        <taxon>Gammaproteobacteria</taxon>
        <taxon>Lysobacterales</taxon>
        <taxon>Lysobacteraceae</taxon>
        <taxon>Xanthomonas</taxon>
    </lineage>
</organism>
<gene>
    <name evidence="1" type="ORF">XAP7430_550015</name>
</gene>
<comment type="caution">
    <text evidence="1">The sequence shown here is derived from an EMBL/GenBank/DDBJ whole genome shotgun (WGS) entry which is preliminary data.</text>
</comment>